<feature type="binding site" description="in other chain" evidence="8">
    <location>
        <begin position="250"/>
        <end position="251"/>
    </location>
    <ligand>
        <name>deamido-NAD(+)</name>
        <dbReference type="ChEBI" id="CHEBI:58437"/>
        <note>ligand shared between two neighboring subunits</note>
    </ligand>
</feature>
<feature type="binding site" evidence="8">
    <location>
        <position position="153"/>
    </location>
    <ligand>
        <name>ATP</name>
        <dbReference type="ChEBI" id="CHEBI:30616"/>
    </ligand>
</feature>
<dbReference type="Gene3D" id="3.40.50.620">
    <property type="entry name" value="HUPs"/>
    <property type="match status" value="1"/>
</dbReference>
<feature type="binding site" evidence="8">
    <location>
        <position position="204"/>
    </location>
    <ligand>
        <name>ATP</name>
        <dbReference type="ChEBI" id="CHEBI:30616"/>
    </ligand>
</feature>
<dbReference type="GO" id="GO:0046872">
    <property type="term" value="F:metal ion binding"/>
    <property type="evidence" value="ECO:0007669"/>
    <property type="project" value="UniProtKB-KW"/>
</dbReference>
<keyword evidence="6 8" id="KW-0460">Magnesium</keyword>
<keyword evidence="2 8" id="KW-0436">Ligase</keyword>
<proteinExistence type="inferred from homology"/>
<keyword evidence="5 8" id="KW-0067">ATP-binding</keyword>
<dbReference type="Pfam" id="PF02540">
    <property type="entry name" value="NAD_synthase"/>
    <property type="match status" value="1"/>
</dbReference>
<dbReference type="EMBL" id="APBN01000001">
    <property type="protein sequence ID" value="EMT54852.1"/>
    <property type="molecule type" value="Genomic_DNA"/>
</dbReference>
<dbReference type="Proteomes" id="UP000012081">
    <property type="component" value="Unassembled WGS sequence"/>
</dbReference>
<feature type="binding site" evidence="8">
    <location>
        <position position="182"/>
    </location>
    <ligand>
        <name>ATP</name>
        <dbReference type="ChEBI" id="CHEBI:30616"/>
    </ligand>
</feature>
<name>M8DMY6_9BACL</name>
<comment type="caution">
    <text evidence="12">The sequence shown here is derived from an EMBL/GenBank/DDBJ whole genome shotgun (WGS) entry which is preliminary data.</text>
</comment>
<evidence type="ECO:0000256" key="5">
    <source>
        <dbReference type="ARBA" id="ARBA00022840"/>
    </source>
</evidence>
<dbReference type="PANTHER" id="PTHR23090">
    <property type="entry name" value="NH 3 /GLUTAMINE-DEPENDENT NAD + SYNTHETASE"/>
    <property type="match status" value="1"/>
</dbReference>
<evidence type="ECO:0000256" key="9">
    <source>
        <dbReference type="RuleBase" id="RU003811"/>
    </source>
</evidence>
<reference evidence="12 13" key="1">
    <citation type="submission" date="2013-03" db="EMBL/GenBank/DDBJ databases">
        <title>Assembly of a new bacterial strain Brevibacillus borstelensis AK1.</title>
        <authorList>
            <person name="Rajan I."/>
            <person name="PoliReddy D."/>
            <person name="Sugumar T."/>
            <person name="Rathinam K."/>
            <person name="Alqarawi S."/>
            <person name="Khalil A.B."/>
            <person name="Sivakumar N."/>
        </authorList>
    </citation>
    <scope>NUCLEOTIDE SEQUENCE [LARGE SCALE GENOMIC DNA]</scope>
    <source>
        <strain evidence="12 13">AK1</strain>
    </source>
</reference>
<dbReference type="SUPFAM" id="SSF52402">
    <property type="entry name" value="Adenine nucleotide alpha hydrolases-like"/>
    <property type="match status" value="1"/>
</dbReference>
<gene>
    <name evidence="8" type="primary">nadE</name>
    <name evidence="12" type="ORF">I532_04570</name>
</gene>
<evidence type="ECO:0000256" key="10">
    <source>
        <dbReference type="RuleBase" id="RU003812"/>
    </source>
</evidence>
<comment type="function">
    <text evidence="8">Catalyzes the ATP-dependent amidation of deamido-NAD to form NAD. Uses ammonia as a nitrogen source.</text>
</comment>
<dbReference type="GO" id="GO:0009435">
    <property type="term" value="P:NAD+ biosynthetic process"/>
    <property type="evidence" value="ECO:0007669"/>
    <property type="project" value="UniProtKB-UniRule"/>
</dbReference>
<evidence type="ECO:0000256" key="2">
    <source>
        <dbReference type="ARBA" id="ARBA00022598"/>
    </source>
</evidence>
<dbReference type="NCBIfam" id="TIGR00552">
    <property type="entry name" value="nadE"/>
    <property type="match status" value="1"/>
</dbReference>
<accession>M8DMY6</accession>
<evidence type="ECO:0000256" key="7">
    <source>
        <dbReference type="ARBA" id="ARBA00023027"/>
    </source>
</evidence>
<dbReference type="GO" id="GO:0005524">
    <property type="term" value="F:ATP binding"/>
    <property type="evidence" value="ECO:0007669"/>
    <property type="project" value="UniProtKB-UniRule"/>
</dbReference>
<evidence type="ECO:0000256" key="3">
    <source>
        <dbReference type="ARBA" id="ARBA00022723"/>
    </source>
</evidence>
<keyword evidence="4 8" id="KW-0547">Nucleotide-binding</keyword>
<comment type="similarity">
    <text evidence="1 8 9">Belongs to the NAD synthetase family.</text>
</comment>
<comment type="catalytic activity">
    <reaction evidence="8 10">
        <text>deamido-NAD(+) + NH4(+) + ATP = AMP + diphosphate + NAD(+) + H(+)</text>
        <dbReference type="Rhea" id="RHEA:21188"/>
        <dbReference type="ChEBI" id="CHEBI:15378"/>
        <dbReference type="ChEBI" id="CHEBI:28938"/>
        <dbReference type="ChEBI" id="CHEBI:30616"/>
        <dbReference type="ChEBI" id="CHEBI:33019"/>
        <dbReference type="ChEBI" id="CHEBI:57540"/>
        <dbReference type="ChEBI" id="CHEBI:58437"/>
        <dbReference type="ChEBI" id="CHEBI:456215"/>
        <dbReference type="EC" id="6.3.1.5"/>
    </reaction>
</comment>
<protein>
    <recommendedName>
        <fullName evidence="8 10">NH(3)-dependent NAD(+) synthetase</fullName>
        <ecNumber evidence="8 10">6.3.1.5</ecNumber>
    </recommendedName>
</protein>
<dbReference type="EC" id="6.3.1.5" evidence="8 10"/>
<feature type="binding site" evidence="8">
    <location>
        <position position="158"/>
    </location>
    <ligand>
        <name>Mg(2+)</name>
        <dbReference type="ChEBI" id="CHEBI:18420"/>
    </ligand>
</feature>
<evidence type="ECO:0000313" key="13">
    <source>
        <dbReference type="Proteomes" id="UP000012081"/>
    </source>
</evidence>
<feature type="binding site" evidence="8">
    <location>
        <position position="55"/>
    </location>
    <ligand>
        <name>Mg(2+)</name>
        <dbReference type="ChEBI" id="CHEBI:18420"/>
    </ligand>
</feature>
<comment type="subunit">
    <text evidence="8">Homodimer.</text>
</comment>
<feature type="binding site" evidence="8">
    <location>
        <position position="173"/>
    </location>
    <ligand>
        <name>deamido-NAD(+)</name>
        <dbReference type="ChEBI" id="CHEBI:58437"/>
        <note>ligand shared between two neighboring subunits</note>
    </ligand>
</feature>
<dbReference type="AlphaFoldDB" id="M8DMY6"/>
<dbReference type="GO" id="GO:0004359">
    <property type="term" value="F:glutaminase activity"/>
    <property type="evidence" value="ECO:0007669"/>
    <property type="project" value="InterPro"/>
</dbReference>
<keyword evidence="7 8" id="KW-0520">NAD</keyword>
<evidence type="ECO:0000259" key="11">
    <source>
        <dbReference type="Pfam" id="PF02540"/>
    </source>
</evidence>
<dbReference type="GO" id="GO:0008795">
    <property type="term" value="F:NAD+ synthase activity"/>
    <property type="evidence" value="ECO:0007669"/>
    <property type="project" value="UniProtKB-UniRule"/>
</dbReference>
<dbReference type="InterPro" id="IPR003694">
    <property type="entry name" value="NAD_synthase"/>
</dbReference>
<keyword evidence="13" id="KW-1185">Reference proteome</keyword>
<dbReference type="InterPro" id="IPR022926">
    <property type="entry name" value="NH(3)-dep_NAD(+)_synth"/>
</dbReference>
<organism evidence="12 13">
    <name type="scientific">Brevibacillus borstelensis AK1</name>
    <dbReference type="NCBI Taxonomy" id="1300222"/>
    <lineage>
        <taxon>Bacteria</taxon>
        <taxon>Bacillati</taxon>
        <taxon>Bacillota</taxon>
        <taxon>Bacilli</taxon>
        <taxon>Bacillales</taxon>
        <taxon>Paenibacillaceae</taxon>
        <taxon>Brevibacillus</taxon>
    </lineage>
</organism>
<dbReference type="CDD" id="cd00553">
    <property type="entry name" value="NAD_synthase"/>
    <property type="match status" value="1"/>
</dbReference>
<keyword evidence="3 8" id="KW-0479">Metal-binding</keyword>
<feature type="binding site" description="in other chain" evidence="8">
    <location>
        <position position="133"/>
    </location>
    <ligand>
        <name>deamido-NAD(+)</name>
        <dbReference type="ChEBI" id="CHEBI:58437"/>
        <note>ligand shared between two neighboring subunits</note>
    </ligand>
</feature>
<dbReference type="PATRIC" id="fig|1300222.3.peg.947"/>
<feature type="binding site" description="in other chain" evidence="8">
    <location>
        <position position="166"/>
    </location>
    <ligand>
        <name>deamido-NAD(+)</name>
        <dbReference type="ChEBI" id="CHEBI:58437"/>
        <note>ligand shared between two neighboring subunits</note>
    </ligand>
</feature>
<evidence type="ECO:0000256" key="8">
    <source>
        <dbReference type="HAMAP-Rule" id="MF_00193"/>
    </source>
</evidence>
<evidence type="ECO:0000256" key="6">
    <source>
        <dbReference type="ARBA" id="ARBA00022842"/>
    </source>
</evidence>
<evidence type="ECO:0000313" key="12">
    <source>
        <dbReference type="EMBL" id="EMT54852.1"/>
    </source>
</evidence>
<dbReference type="InterPro" id="IPR014729">
    <property type="entry name" value="Rossmann-like_a/b/a_fold"/>
</dbReference>
<comment type="pathway">
    <text evidence="8">Cofactor biosynthesis; NAD(+) biosynthesis; NAD(+) from deamido-NAD(+) (ammonia route): step 1/1.</text>
</comment>
<dbReference type="GO" id="GO:0005737">
    <property type="term" value="C:cytoplasm"/>
    <property type="evidence" value="ECO:0007669"/>
    <property type="project" value="InterPro"/>
</dbReference>
<dbReference type="UniPathway" id="UPA00253">
    <property type="reaction ID" value="UER00333"/>
</dbReference>
<evidence type="ECO:0000256" key="1">
    <source>
        <dbReference type="ARBA" id="ARBA00005859"/>
    </source>
</evidence>
<evidence type="ECO:0000256" key="4">
    <source>
        <dbReference type="ARBA" id="ARBA00022741"/>
    </source>
</evidence>
<dbReference type="HAMAP" id="MF_00193">
    <property type="entry name" value="NadE_ammonia_dep"/>
    <property type="match status" value="1"/>
</dbReference>
<dbReference type="GO" id="GO:0003952">
    <property type="term" value="F:NAD+ synthase (glutamine-hydrolyzing) activity"/>
    <property type="evidence" value="ECO:0007669"/>
    <property type="project" value="InterPro"/>
</dbReference>
<sequence length="258" mass="28536">MLETGGLDLDKFEAHLANYQAHVKEDIEKRLAFIREQVDGPGLGGAVVGISGGIDSAVTAALCVRALGRDRVIGVWMPAYSLPVHEEDSRKLAEAIQLDLFTVDIGPAYDAILPAIEGVLKLDDKTRGNTKARLRMTTLYAIANQKGYLVADTCNRSEVYVGYMTKGGDGLADFNPVASLTKHEMRILARELGVPESIIVKPPSADLWEGQTDEQEMGFTYEELDRLLITGETNPEAKKRIDYLHRISEHKRRLMPEI</sequence>
<dbReference type="STRING" id="1300222.I532_04570"/>
<dbReference type="PANTHER" id="PTHR23090:SF9">
    <property type="entry name" value="GLUTAMINE-DEPENDENT NAD(+) SYNTHETASE"/>
    <property type="match status" value="1"/>
</dbReference>
<dbReference type="InterPro" id="IPR022310">
    <property type="entry name" value="NAD/GMP_synthase"/>
</dbReference>
<feature type="domain" description="NAD/GMP synthase" evidence="11">
    <location>
        <begin position="27"/>
        <end position="253"/>
    </location>
</feature>
<feature type="binding site" evidence="8">
    <location>
        <begin position="49"/>
        <end position="56"/>
    </location>
    <ligand>
        <name>ATP</name>
        <dbReference type="ChEBI" id="CHEBI:30616"/>
    </ligand>
</feature>